<evidence type="ECO:0000256" key="1">
    <source>
        <dbReference type="ARBA" id="ARBA00009995"/>
    </source>
</evidence>
<sequence>MEIQETVNKVRKHHAICIPFPAQGHLNPMFKLAKILHQRGFHITFVNSEYNHRRLLKSRGPNSLDGLPSFQFKTIPDGLPFSDADSTQDVPSLCDSTTKNCLSPFRELVTKINNDPDVPQVSCIVSDGIMSFTLEVARALGIPDVFFWTNGAAGVMAYWHYRHLVEKGYTPLKDLSFLTNGYMDTVIDWIPSLEGIRLRDLPSFIRTTDPNDIMLNFAITQVEKIRLPSALILNTFYELEPEVMDAFPTIFSTKVYSIGPLHLIEDQLPNNVLKSWGSSLWKEEEGCIEWLDSKEPNSVVYVNFGSVTVCTPDQLVEFAWGLAKTKRNFLWIIRPDLVRGDAAILPPEFILETKDRSLLAGWCPQEDVLKHPSVGGFLTHCGWNSTFESISAGVPMLCWPFFAEQQTNCWYCCNRLGIAMEIDNNVKSEEVEKLVNELMVGEKGQEMKKKATRLKKLAEEAIIAPTGSSYKNLEDLINNVLISGPAI</sequence>
<dbReference type="CDD" id="cd03784">
    <property type="entry name" value="GT1_Gtf-like"/>
    <property type="match status" value="1"/>
</dbReference>
<keyword evidence="2 4" id="KW-0808">Transferase</keyword>
<dbReference type="InterPro" id="IPR035595">
    <property type="entry name" value="UDP_glycos_trans_CS"/>
</dbReference>
<dbReference type="EMBL" id="OX459125">
    <property type="protein sequence ID" value="CAI9116279.1"/>
    <property type="molecule type" value="Genomic_DNA"/>
</dbReference>
<comment type="similarity">
    <text evidence="1 4">Belongs to the UDP-glycosyltransferase family.</text>
</comment>
<accession>A0AAV1E9C4</accession>
<keyword evidence="8" id="KW-1185">Reference proteome</keyword>
<evidence type="ECO:0000256" key="5">
    <source>
        <dbReference type="RuleBase" id="RU362057"/>
    </source>
</evidence>
<dbReference type="EC" id="2.4.1.-" evidence="5"/>
<dbReference type="GO" id="GO:0080043">
    <property type="term" value="F:quercetin 3-O-glucosyltransferase activity"/>
    <property type="evidence" value="ECO:0007669"/>
    <property type="project" value="TreeGrafter"/>
</dbReference>
<keyword evidence="4" id="KW-0328">Glycosyltransferase</keyword>
<evidence type="ECO:0000259" key="6">
    <source>
        <dbReference type="Pfam" id="PF26168"/>
    </source>
</evidence>
<name>A0AAV1E9C4_OLDCO</name>
<evidence type="ECO:0000313" key="8">
    <source>
        <dbReference type="Proteomes" id="UP001161247"/>
    </source>
</evidence>
<gene>
    <name evidence="7" type="ORF">OLC1_LOCUS22624</name>
</gene>
<comment type="catalytic activity">
    <reaction evidence="3">
        <text>7-deoxyloganetin + UDP-alpha-D-glucose = 7-deoxyloganin + UDP + H(+)</text>
        <dbReference type="Rhea" id="RHEA:39899"/>
        <dbReference type="ChEBI" id="CHEBI:15378"/>
        <dbReference type="ChEBI" id="CHEBI:18370"/>
        <dbReference type="ChEBI" id="CHEBI:58223"/>
        <dbReference type="ChEBI" id="CHEBI:58885"/>
        <dbReference type="ChEBI" id="CHEBI:76849"/>
        <dbReference type="EC" id="2.4.1.324"/>
    </reaction>
</comment>
<organism evidence="7 8">
    <name type="scientific">Oldenlandia corymbosa var. corymbosa</name>
    <dbReference type="NCBI Taxonomy" id="529605"/>
    <lineage>
        <taxon>Eukaryota</taxon>
        <taxon>Viridiplantae</taxon>
        <taxon>Streptophyta</taxon>
        <taxon>Embryophyta</taxon>
        <taxon>Tracheophyta</taxon>
        <taxon>Spermatophyta</taxon>
        <taxon>Magnoliopsida</taxon>
        <taxon>eudicotyledons</taxon>
        <taxon>Gunneridae</taxon>
        <taxon>Pentapetalae</taxon>
        <taxon>asterids</taxon>
        <taxon>lamiids</taxon>
        <taxon>Gentianales</taxon>
        <taxon>Rubiaceae</taxon>
        <taxon>Rubioideae</taxon>
        <taxon>Spermacoceae</taxon>
        <taxon>Hedyotis-Oldenlandia complex</taxon>
        <taxon>Oldenlandia</taxon>
    </lineage>
</organism>
<evidence type="ECO:0000256" key="2">
    <source>
        <dbReference type="ARBA" id="ARBA00022679"/>
    </source>
</evidence>
<dbReference type="Pfam" id="PF00201">
    <property type="entry name" value="UDPGT"/>
    <property type="match status" value="1"/>
</dbReference>
<dbReference type="PANTHER" id="PTHR11926">
    <property type="entry name" value="GLUCOSYL/GLUCURONOSYL TRANSFERASES"/>
    <property type="match status" value="1"/>
</dbReference>
<dbReference type="FunFam" id="3.40.50.2000:FF:000027">
    <property type="entry name" value="Glycosyltransferase"/>
    <property type="match status" value="1"/>
</dbReference>
<dbReference type="FunFam" id="3.40.50.2000:FF:000055">
    <property type="entry name" value="Glycosyltransferase"/>
    <property type="match status" value="1"/>
</dbReference>
<reference evidence="7" key="1">
    <citation type="submission" date="2023-03" db="EMBL/GenBank/DDBJ databases">
        <authorList>
            <person name="Julca I."/>
        </authorList>
    </citation>
    <scope>NUCLEOTIDE SEQUENCE</scope>
</reference>
<dbReference type="AlphaFoldDB" id="A0AAV1E9C4"/>
<protein>
    <recommendedName>
        <fullName evidence="5">Glycosyltransferase</fullName>
        <ecNumber evidence="5">2.4.1.-</ecNumber>
    </recommendedName>
</protein>
<evidence type="ECO:0000256" key="3">
    <source>
        <dbReference type="ARBA" id="ARBA00051003"/>
    </source>
</evidence>
<feature type="domain" description="Glycosyltransferase N-terminal" evidence="6">
    <location>
        <begin position="16"/>
        <end position="75"/>
    </location>
</feature>
<dbReference type="Pfam" id="PF26168">
    <property type="entry name" value="Glyco_transf_N"/>
    <property type="match status" value="1"/>
</dbReference>
<dbReference type="GO" id="GO:0080044">
    <property type="term" value="F:quercetin 7-O-glucosyltransferase activity"/>
    <property type="evidence" value="ECO:0007669"/>
    <property type="project" value="TreeGrafter"/>
</dbReference>
<dbReference type="SUPFAM" id="SSF53756">
    <property type="entry name" value="UDP-Glycosyltransferase/glycogen phosphorylase"/>
    <property type="match status" value="1"/>
</dbReference>
<evidence type="ECO:0000256" key="4">
    <source>
        <dbReference type="RuleBase" id="RU003718"/>
    </source>
</evidence>
<dbReference type="Gene3D" id="3.40.50.2000">
    <property type="entry name" value="Glycogen Phosphorylase B"/>
    <property type="match status" value="2"/>
</dbReference>
<dbReference type="InterPro" id="IPR058980">
    <property type="entry name" value="Glyco_transf_N"/>
</dbReference>
<dbReference type="PROSITE" id="PS00375">
    <property type="entry name" value="UDPGT"/>
    <property type="match status" value="1"/>
</dbReference>
<dbReference type="PANTHER" id="PTHR11926:SF774">
    <property type="entry name" value="UDP-GLYCOSYLTRANSFERASE 85A1-RELATED"/>
    <property type="match status" value="1"/>
</dbReference>
<evidence type="ECO:0000313" key="7">
    <source>
        <dbReference type="EMBL" id="CAI9116279.1"/>
    </source>
</evidence>
<dbReference type="InterPro" id="IPR002213">
    <property type="entry name" value="UDP_glucos_trans"/>
</dbReference>
<dbReference type="Proteomes" id="UP001161247">
    <property type="component" value="Chromosome 8"/>
</dbReference>
<proteinExistence type="inferred from homology"/>